<reference evidence="2 3" key="1">
    <citation type="submission" date="2019-05" db="EMBL/GenBank/DDBJ databases">
        <title>Another draft genome of Portunus trituberculatus and its Hox gene families provides insights of decapod evolution.</title>
        <authorList>
            <person name="Jeong J.-H."/>
            <person name="Song I."/>
            <person name="Kim S."/>
            <person name="Choi T."/>
            <person name="Kim D."/>
            <person name="Ryu S."/>
            <person name="Kim W."/>
        </authorList>
    </citation>
    <scope>NUCLEOTIDE SEQUENCE [LARGE SCALE GENOMIC DNA]</scope>
    <source>
        <tissue evidence="2">Muscle</tissue>
    </source>
</reference>
<name>A0A5B7G566_PORTR</name>
<dbReference type="AlphaFoldDB" id="A0A5B7G566"/>
<evidence type="ECO:0000313" key="2">
    <source>
        <dbReference type="EMBL" id="MPC55111.1"/>
    </source>
</evidence>
<keyword evidence="3" id="KW-1185">Reference proteome</keyword>
<gene>
    <name evidence="2" type="ORF">E2C01_049045</name>
</gene>
<comment type="caution">
    <text evidence="2">The sequence shown here is derived from an EMBL/GenBank/DDBJ whole genome shotgun (WGS) entry which is preliminary data.</text>
</comment>
<organism evidence="2 3">
    <name type="scientific">Portunus trituberculatus</name>
    <name type="common">Swimming crab</name>
    <name type="synonym">Neptunus trituberculatus</name>
    <dbReference type="NCBI Taxonomy" id="210409"/>
    <lineage>
        <taxon>Eukaryota</taxon>
        <taxon>Metazoa</taxon>
        <taxon>Ecdysozoa</taxon>
        <taxon>Arthropoda</taxon>
        <taxon>Crustacea</taxon>
        <taxon>Multicrustacea</taxon>
        <taxon>Malacostraca</taxon>
        <taxon>Eumalacostraca</taxon>
        <taxon>Eucarida</taxon>
        <taxon>Decapoda</taxon>
        <taxon>Pleocyemata</taxon>
        <taxon>Brachyura</taxon>
        <taxon>Eubrachyura</taxon>
        <taxon>Portunoidea</taxon>
        <taxon>Portunidae</taxon>
        <taxon>Portuninae</taxon>
        <taxon>Portunus</taxon>
    </lineage>
</organism>
<protein>
    <submittedName>
        <fullName evidence="2">Uncharacterized protein</fullName>
    </submittedName>
</protein>
<dbReference type="Proteomes" id="UP000324222">
    <property type="component" value="Unassembled WGS sequence"/>
</dbReference>
<accession>A0A5B7G566</accession>
<evidence type="ECO:0000313" key="3">
    <source>
        <dbReference type="Proteomes" id="UP000324222"/>
    </source>
</evidence>
<feature type="region of interest" description="Disordered" evidence="1">
    <location>
        <begin position="1"/>
        <end position="23"/>
    </location>
</feature>
<evidence type="ECO:0000256" key="1">
    <source>
        <dbReference type="SAM" id="MobiDB-lite"/>
    </source>
</evidence>
<sequence length="70" mass="7595">MDPLIKAQPGAGDPPRSHAAGGGGLRQTLCLVYIFRKQGRRLLELNTVPVCDSARPCTSFLCSCLECEFE</sequence>
<proteinExistence type="predicted"/>
<dbReference type="EMBL" id="VSRR010012903">
    <property type="protein sequence ID" value="MPC55111.1"/>
    <property type="molecule type" value="Genomic_DNA"/>
</dbReference>